<reference evidence="1" key="2">
    <citation type="submission" date="2021-04" db="EMBL/GenBank/DDBJ databases">
        <authorList>
            <person name="Gilroy R."/>
        </authorList>
    </citation>
    <scope>NUCLEOTIDE SEQUENCE</scope>
    <source>
        <strain evidence="1">ChiHjej10B9-743</strain>
    </source>
</reference>
<evidence type="ECO:0000313" key="1">
    <source>
        <dbReference type="EMBL" id="HIY79103.1"/>
    </source>
</evidence>
<organism evidence="1 2">
    <name type="scientific">Candidatus Olsenella excrementavium</name>
    <dbReference type="NCBI Taxonomy" id="2838709"/>
    <lineage>
        <taxon>Bacteria</taxon>
        <taxon>Bacillati</taxon>
        <taxon>Actinomycetota</taxon>
        <taxon>Coriobacteriia</taxon>
        <taxon>Coriobacteriales</taxon>
        <taxon>Atopobiaceae</taxon>
        <taxon>Olsenella</taxon>
    </lineage>
</organism>
<protein>
    <recommendedName>
        <fullName evidence="3">Glycosyltransferase</fullName>
    </recommendedName>
</protein>
<gene>
    <name evidence="1" type="ORF">IAA42_01525</name>
</gene>
<dbReference type="Gene3D" id="3.40.50.2000">
    <property type="entry name" value="Glycogen Phosphorylase B"/>
    <property type="match status" value="1"/>
</dbReference>
<evidence type="ECO:0000313" key="2">
    <source>
        <dbReference type="Proteomes" id="UP000824133"/>
    </source>
</evidence>
<dbReference type="SUPFAM" id="SSF53756">
    <property type="entry name" value="UDP-Glycosyltransferase/glycogen phosphorylase"/>
    <property type="match status" value="1"/>
</dbReference>
<dbReference type="AlphaFoldDB" id="A0A9D1ZCY3"/>
<evidence type="ECO:0008006" key="3">
    <source>
        <dbReference type="Google" id="ProtNLM"/>
    </source>
</evidence>
<sequence>MTNEKGFDGSNSNLKQYDYDASCTHDLDAVDVCYVPTSLYQAFSNRFFNWINGRLARERKKQNSSKGGSVGNSLPVRLLMMLRVLADWLTGNAIVRSAVGHVSELESFDCVISTYGPRWPHRVARCIKNKNQHVIWVADFRDPAVSSAKTDTLFSHSYADSITQDADLVLGISEGTITNLYLEHGQKTLVLTNGFDMELTDQSHPDDRSPNKQLSFVYTGTLYADDTCLRDIRPLFQALSELTRDGEIDSAEISVEYAGTTPDLFLAAASAFPDIHFKSHGLIKREDALALQKNAGALVVCSWNTSWQQGVLTGKIFEYMQAGVPVVGLCSGDVPNSDLRQLIESCHLGYCYEEADDSGVVKLKDYILQLYNQWKETGRTTLGEETHKKVMEYSYPILSSQLASIVRGLVRN</sequence>
<reference evidence="1" key="1">
    <citation type="journal article" date="2021" name="PeerJ">
        <title>Extensive microbial diversity within the chicken gut microbiome revealed by metagenomics and culture.</title>
        <authorList>
            <person name="Gilroy R."/>
            <person name="Ravi A."/>
            <person name="Getino M."/>
            <person name="Pursley I."/>
            <person name="Horton D.L."/>
            <person name="Alikhan N.F."/>
            <person name="Baker D."/>
            <person name="Gharbi K."/>
            <person name="Hall N."/>
            <person name="Watson M."/>
            <person name="Adriaenssens E.M."/>
            <person name="Foster-Nyarko E."/>
            <person name="Jarju S."/>
            <person name="Secka A."/>
            <person name="Antonio M."/>
            <person name="Oren A."/>
            <person name="Chaudhuri R.R."/>
            <person name="La Ragione R."/>
            <person name="Hildebrand F."/>
            <person name="Pallen M.J."/>
        </authorList>
    </citation>
    <scope>NUCLEOTIDE SEQUENCE</scope>
    <source>
        <strain evidence="1">ChiHjej10B9-743</strain>
    </source>
</reference>
<accession>A0A9D1ZCY3</accession>
<dbReference type="EMBL" id="DXCP01000006">
    <property type="protein sequence ID" value="HIY79103.1"/>
    <property type="molecule type" value="Genomic_DNA"/>
</dbReference>
<proteinExistence type="predicted"/>
<comment type="caution">
    <text evidence="1">The sequence shown here is derived from an EMBL/GenBank/DDBJ whole genome shotgun (WGS) entry which is preliminary data.</text>
</comment>
<name>A0A9D1ZCY3_9ACTN</name>
<dbReference type="Proteomes" id="UP000824133">
    <property type="component" value="Unassembled WGS sequence"/>
</dbReference>